<name>A0ABP7FCU4_9MICO</name>
<keyword evidence="3" id="KW-1185">Reference proteome</keyword>
<evidence type="ECO:0000313" key="3">
    <source>
        <dbReference type="Proteomes" id="UP001501004"/>
    </source>
</evidence>
<dbReference type="Pfam" id="PF13274">
    <property type="entry name" value="SocA_Panacea"/>
    <property type="match status" value="1"/>
</dbReference>
<organism evidence="2 3">
    <name type="scientific">Leifsonella bigeumensis</name>
    <dbReference type="NCBI Taxonomy" id="433643"/>
    <lineage>
        <taxon>Bacteria</taxon>
        <taxon>Bacillati</taxon>
        <taxon>Actinomycetota</taxon>
        <taxon>Actinomycetes</taxon>
        <taxon>Micrococcales</taxon>
        <taxon>Microbacteriaceae</taxon>
        <taxon>Leifsonella</taxon>
    </lineage>
</organism>
<feature type="domain" description="Antitoxin SocA-like Panacea" evidence="1">
    <location>
        <begin position="28"/>
        <end position="123"/>
    </location>
</feature>
<evidence type="ECO:0000259" key="1">
    <source>
        <dbReference type="Pfam" id="PF13274"/>
    </source>
</evidence>
<dbReference type="InterPro" id="IPR025272">
    <property type="entry name" value="SocA_Panacea"/>
</dbReference>
<comment type="caution">
    <text evidence="2">The sequence shown here is derived from an EMBL/GenBank/DDBJ whole genome shotgun (WGS) entry which is preliminary data.</text>
</comment>
<protein>
    <recommendedName>
        <fullName evidence="1">Antitoxin SocA-like Panacea domain-containing protein</fullName>
    </recommendedName>
</protein>
<evidence type="ECO:0000313" key="2">
    <source>
        <dbReference type="EMBL" id="GAA3736329.1"/>
    </source>
</evidence>
<dbReference type="Proteomes" id="UP001501004">
    <property type="component" value="Unassembled WGS sequence"/>
</dbReference>
<accession>A0ABP7FCU4</accession>
<proteinExistence type="predicted"/>
<dbReference type="EMBL" id="BAABAE010000003">
    <property type="protein sequence ID" value="GAA3736329.1"/>
    <property type="molecule type" value="Genomic_DNA"/>
</dbReference>
<sequence length="211" mass="23240">MDVHSAAIAARFLAIAAEEGGGITNLKLQKLVTLAQSLNLFRHGSRLFVEDVQAWKNGPAIKPLYGMYKRFKQSPISAIDDSWKSREDIDKSSVAVIDEVWRVAGDLSASELWKLTHESGPWKDRYLPDVSDIVIPIEDLSNAWPAYKHRAQTMSGKAPAAPSAVDFSTVEVSASDAALTPVVGYGQHGFKDFDEYKRARSLLLGHVSRES</sequence>
<reference evidence="3" key="1">
    <citation type="journal article" date="2019" name="Int. J. Syst. Evol. Microbiol.">
        <title>The Global Catalogue of Microorganisms (GCM) 10K type strain sequencing project: providing services to taxonomists for standard genome sequencing and annotation.</title>
        <authorList>
            <consortium name="The Broad Institute Genomics Platform"/>
            <consortium name="The Broad Institute Genome Sequencing Center for Infectious Disease"/>
            <person name="Wu L."/>
            <person name="Ma J."/>
        </authorList>
    </citation>
    <scope>NUCLEOTIDE SEQUENCE [LARGE SCALE GENOMIC DNA]</scope>
    <source>
        <strain evidence="3">JCM 16949</strain>
    </source>
</reference>
<gene>
    <name evidence="2" type="ORF">GCM10022239_10270</name>
</gene>